<sequence length="460" mass="51904">MAKARPPTDSYALPSKLQPSAVKRAKLGQHRDTTKDSLLDDTMNYSQDEEDRDGYGQNQASNTFFSRKRPAQSLATSTSRAKPSANANTCRTDSHHPSSPRASLTYSTTAGGGAKRGRNPTGSTRVVRREREREESIEDEVSRLYRELEELERTLSTVTEEKEAYLKERDAYITQFDALSSKRTTGVEALLEEYKITAESRAQDQYNIIANLEKALLLERQKTANLNALIDRAGKDKDGQPNALPTKAELKLEKKLGELEKRLKEKDKVLIDQAETIKIREKELALTIEQSSKPFATSTNSNSLSASTANKNMNGPFKTDDSEEKSRTIEFYEDISGLQVVNVVSLEGEFGRDTTWNCIFTAQGEDQKSLNFKIRQTTTLDPSGSSSSNRKTILVYTPLHLELESDKTYLRRLGFLAKAPFTIEWSQAGNLFKELQRRTRVREEGDDDEDDDDEDEEQEE</sequence>
<reference evidence="2" key="1">
    <citation type="submission" date="2014-08" db="EMBL/GenBank/DDBJ databases">
        <authorList>
            <person name="Sharma Rahul"/>
            <person name="Thines Marco"/>
        </authorList>
    </citation>
    <scope>NUCLEOTIDE SEQUENCE</scope>
</reference>
<feature type="region of interest" description="Disordered" evidence="1">
    <location>
        <begin position="295"/>
        <end position="322"/>
    </location>
</feature>
<dbReference type="CDD" id="cd23787">
    <property type="entry name" value="RWD_CSM1"/>
    <property type="match status" value="1"/>
</dbReference>
<dbReference type="EMBL" id="LN483332">
    <property type="protein sequence ID" value="CED85356.1"/>
    <property type="molecule type" value="Genomic_DNA"/>
</dbReference>
<feature type="compositionally biased region" description="Low complexity" evidence="1">
    <location>
        <begin position="296"/>
        <end position="310"/>
    </location>
</feature>
<dbReference type="AlphaFoldDB" id="A0A0F7SV10"/>
<name>A0A0F7SV10_PHARH</name>
<feature type="region of interest" description="Disordered" evidence="1">
    <location>
        <begin position="436"/>
        <end position="460"/>
    </location>
</feature>
<feature type="compositionally biased region" description="Acidic residues" evidence="1">
    <location>
        <begin position="444"/>
        <end position="460"/>
    </location>
</feature>
<proteinExistence type="predicted"/>
<feature type="compositionally biased region" description="Basic and acidic residues" evidence="1">
    <location>
        <begin position="29"/>
        <end position="38"/>
    </location>
</feature>
<feature type="compositionally biased region" description="Polar residues" evidence="1">
    <location>
        <begin position="100"/>
        <end position="109"/>
    </location>
</feature>
<organism evidence="2">
    <name type="scientific">Phaffia rhodozyma</name>
    <name type="common">Yeast</name>
    <name type="synonym">Xanthophyllomyces dendrorhous</name>
    <dbReference type="NCBI Taxonomy" id="264483"/>
    <lineage>
        <taxon>Eukaryota</taxon>
        <taxon>Fungi</taxon>
        <taxon>Dikarya</taxon>
        <taxon>Basidiomycota</taxon>
        <taxon>Agaricomycotina</taxon>
        <taxon>Tremellomycetes</taxon>
        <taxon>Cystofilobasidiales</taxon>
        <taxon>Mrakiaceae</taxon>
        <taxon>Phaffia</taxon>
    </lineage>
</organism>
<evidence type="ECO:0000313" key="2">
    <source>
        <dbReference type="EMBL" id="CED85356.1"/>
    </source>
</evidence>
<accession>A0A0F7SV10</accession>
<evidence type="ECO:0008006" key="3">
    <source>
        <dbReference type="Google" id="ProtNLM"/>
    </source>
</evidence>
<feature type="compositionally biased region" description="Polar residues" evidence="1">
    <location>
        <begin position="56"/>
        <end position="65"/>
    </location>
</feature>
<evidence type="ECO:0000256" key="1">
    <source>
        <dbReference type="SAM" id="MobiDB-lite"/>
    </source>
</evidence>
<feature type="region of interest" description="Disordered" evidence="1">
    <location>
        <begin position="1"/>
        <end position="134"/>
    </location>
</feature>
<protein>
    <recommendedName>
        <fullName evidence="3">Monopolin complex subunit Csm1/Pcs1 C-terminal domain-containing protein</fullName>
    </recommendedName>
</protein>
<feature type="compositionally biased region" description="Polar residues" evidence="1">
    <location>
        <begin position="73"/>
        <end position="91"/>
    </location>
</feature>